<evidence type="ECO:0000256" key="1">
    <source>
        <dbReference type="SAM" id="Phobius"/>
    </source>
</evidence>
<name>A0A7W9MY80_9ACTN</name>
<keyword evidence="3" id="KW-1185">Reference proteome</keyword>
<keyword evidence="1" id="KW-0472">Membrane</keyword>
<dbReference type="AlphaFoldDB" id="A0A7W9MY80"/>
<dbReference type="EMBL" id="JACHMY010000001">
    <property type="protein sequence ID" value="MBB5840871.1"/>
    <property type="molecule type" value="Genomic_DNA"/>
</dbReference>
<proteinExistence type="predicted"/>
<keyword evidence="1" id="KW-0812">Transmembrane</keyword>
<accession>A0A7W9MY80</accession>
<organism evidence="2 3">
    <name type="scientific">Kribbella italica</name>
    <dbReference type="NCBI Taxonomy" id="1540520"/>
    <lineage>
        <taxon>Bacteria</taxon>
        <taxon>Bacillati</taxon>
        <taxon>Actinomycetota</taxon>
        <taxon>Actinomycetes</taxon>
        <taxon>Propionibacteriales</taxon>
        <taxon>Kribbellaceae</taxon>
        <taxon>Kribbella</taxon>
    </lineage>
</organism>
<protein>
    <submittedName>
        <fullName evidence="2">Uncharacterized protein</fullName>
    </submittedName>
</protein>
<gene>
    <name evidence="2" type="ORF">HDA39_007605</name>
</gene>
<evidence type="ECO:0000313" key="3">
    <source>
        <dbReference type="Proteomes" id="UP000549971"/>
    </source>
</evidence>
<feature type="transmembrane region" description="Helical" evidence="1">
    <location>
        <begin position="83"/>
        <end position="102"/>
    </location>
</feature>
<reference evidence="2 3" key="1">
    <citation type="submission" date="2020-08" db="EMBL/GenBank/DDBJ databases">
        <title>Sequencing the genomes of 1000 actinobacteria strains.</title>
        <authorList>
            <person name="Klenk H.-P."/>
        </authorList>
    </citation>
    <scope>NUCLEOTIDE SEQUENCE [LARGE SCALE GENOMIC DNA]</scope>
    <source>
        <strain evidence="2 3">DSM 28967</strain>
    </source>
</reference>
<sequence>MPNRLTRPGTLAYAFIAVTLGVQAIHVVRLDGVWGTGQTWVAVTLLAIGLASCALFTASALTRIPLVESAAPEPGDGRLLSQFGVWVVIGLTAVGVLVVAVSELDAFGLWPNLPAVFTPFWVRRLETSYFEGVEETRRAAAAARAEDR</sequence>
<keyword evidence="1" id="KW-1133">Transmembrane helix</keyword>
<evidence type="ECO:0000313" key="2">
    <source>
        <dbReference type="EMBL" id="MBB5840871.1"/>
    </source>
</evidence>
<comment type="caution">
    <text evidence="2">The sequence shown here is derived from an EMBL/GenBank/DDBJ whole genome shotgun (WGS) entry which is preliminary data.</text>
</comment>
<dbReference type="Proteomes" id="UP000549971">
    <property type="component" value="Unassembled WGS sequence"/>
</dbReference>
<feature type="transmembrane region" description="Helical" evidence="1">
    <location>
        <begin position="40"/>
        <end position="62"/>
    </location>
</feature>
<dbReference type="RefSeq" id="WP_184803531.1">
    <property type="nucleotide sequence ID" value="NZ_JACHMY010000001.1"/>
</dbReference>